<dbReference type="AlphaFoldDB" id="A0A922MV40"/>
<dbReference type="EMBL" id="JACEFF010000163">
    <property type="protein sequence ID" value="KAH9642982.1"/>
    <property type="molecule type" value="Genomic_DNA"/>
</dbReference>
<evidence type="ECO:0000313" key="2">
    <source>
        <dbReference type="EMBL" id="KAH9642982.1"/>
    </source>
</evidence>
<gene>
    <name evidence="2" type="ORF">HF086_013543</name>
</gene>
<comment type="caution">
    <text evidence="2">The sequence shown here is derived from an EMBL/GenBank/DDBJ whole genome shotgun (WGS) entry which is preliminary data.</text>
</comment>
<name>A0A922MV40_SPOEX</name>
<organism evidence="2 3">
    <name type="scientific">Spodoptera exigua</name>
    <name type="common">Beet armyworm</name>
    <name type="synonym">Noctua fulgens</name>
    <dbReference type="NCBI Taxonomy" id="7107"/>
    <lineage>
        <taxon>Eukaryota</taxon>
        <taxon>Metazoa</taxon>
        <taxon>Ecdysozoa</taxon>
        <taxon>Arthropoda</taxon>
        <taxon>Hexapoda</taxon>
        <taxon>Insecta</taxon>
        <taxon>Pterygota</taxon>
        <taxon>Neoptera</taxon>
        <taxon>Endopterygota</taxon>
        <taxon>Lepidoptera</taxon>
        <taxon>Glossata</taxon>
        <taxon>Ditrysia</taxon>
        <taxon>Noctuoidea</taxon>
        <taxon>Noctuidae</taxon>
        <taxon>Amphipyrinae</taxon>
        <taxon>Spodoptera</taxon>
    </lineage>
</organism>
<evidence type="ECO:0000256" key="1">
    <source>
        <dbReference type="SAM" id="MobiDB-lite"/>
    </source>
</evidence>
<feature type="compositionally biased region" description="Polar residues" evidence="1">
    <location>
        <begin position="11"/>
        <end position="20"/>
    </location>
</feature>
<dbReference type="Proteomes" id="UP000814243">
    <property type="component" value="Unassembled WGS sequence"/>
</dbReference>
<proteinExistence type="predicted"/>
<reference evidence="2" key="1">
    <citation type="journal article" date="2021" name="G3 (Bethesda)">
        <title>Genome and transcriptome analysis of the beet armyworm Spodoptera exigua reveals targets for pest control. .</title>
        <authorList>
            <person name="Simon S."/>
            <person name="Breeschoten T."/>
            <person name="Jansen H.J."/>
            <person name="Dirks R.P."/>
            <person name="Schranz M.E."/>
            <person name="Ros V.I.D."/>
        </authorList>
    </citation>
    <scope>NUCLEOTIDE SEQUENCE</scope>
    <source>
        <strain evidence="2">TB_SE_WUR_2020</strain>
    </source>
</reference>
<evidence type="ECO:0000313" key="3">
    <source>
        <dbReference type="Proteomes" id="UP000814243"/>
    </source>
</evidence>
<sequence length="81" mass="9065">MLKRQNKKRLTTSLYNQHSNVSEKRLVATGSSKLHAHTKTSHPTAHQAMGGSRHLPPEARHQDLIKLPQLPLSSIISQPRS</sequence>
<protein>
    <submittedName>
        <fullName evidence="2">Uncharacterized protein</fullName>
    </submittedName>
</protein>
<feature type="region of interest" description="Disordered" evidence="1">
    <location>
        <begin position="1"/>
        <end position="60"/>
    </location>
</feature>
<feature type="compositionally biased region" description="Basic residues" evidence="1">
    <location>
        <begin position="1"/>
        <end position="10"/>
    </location>
</feature>
<accession>A0A922MV40</accession>